<name>A0A1I5VST3_9RHOB</name>
<feature type="compositionally biased region" description="Basic residues" evidence="1">
    <location>
        <begin position="156"/>
        <end position="170"/>
    </location>
</feature>
<accession>A0A1I5VST3</accession>
<keyword evidence="3" id="KW-1185">Reference proteome</keyword>
<evidence type="ECO:0000313" key="2">
    <source>
        <dbReference type="EMBL" id="SFQ10520.1"/>
    </source>
</evidence>
<proteinExistence type="predicted"/>
<evidence type="ECO:0000313" key="3">
    <source>
        <dbReference type="Proteomes" id="UP000199356"/>
    </source>
</evidence>
<dbReference type="Proteomes" id="UP000199356">
    <property type="component" value="Unassembled WGS sequence"/>
</dbReference>
<reference evidence="2 3" key="1">
    <citation type="submission" date="2016-10" db="EMBL/GenBank/DDBJ databases">
        <authorList>
            <person name="de Groot N.N."/>
        </authorList>
    </citation>
    <scope>NUCLEOTIDE SEQUENCE [LARGE SCALE GENOMIC DNA]</scope>
    <source>
        <strain evidence="2 3">DSM 19547</strain>
    </source>
</reference>
<sequence length="170" mass="18891">MTVPNLPISNTASSPALVRVGTVVRFAFPYTEKRRRKVRPCLVIALDHARKEVVVAYGTTRLYGAECSAHALRLVEPHEFQLAGLDEATRFQLDRRIRVPLTSSRFRVGPAGEPPVLGRISPRATQRAAEIYAALPGLDFDAEAAGVHPGPADKQRRPRLHRRRDRQKAA</sequence>
<gene>
    <name evidence="2" type="ORF">SAMN04488047_13517</name>
</gene>
<dbReference type="AlphaFoldDB" id="A0A1I5VST3"/>
<dbReference type="OrthoDB" id="8442627at2"/>
<feature type="region of interest" description="Disordered" evidence="1">
    <location>
        <begin position="143"/>
        <end position="170"/>
    </location>
</feature>
<protein>
    <recommendedName>
        <fullName evidence="4">PemK-like, MazF-like toxin of type II toxin-antitoxin system</fullName>
    </recommendedName>
</protein>
<dbReference type="EMBL" id="FOXA01000035">
    <property type="protein sequence ID" value="SFQ10520.1"/>
    <property type="molecule type" value="Genomic_DNA"/>
</dbReference>
<dbReference type="RefSeq" id="WP_093425389.1">
    <property type="nucleotide sequence ID" value="NZ_FOXA01000035.1"/>
</dbReference>
<evidence type="ECO:0000256" key="1">
    <source>
        <dbReference type="SAM" id="MobiDB-lite"/>
    </source>
</evidence>
<organism evidence="2 3">
    <name type="scientific">Tranquillimonas alkanivorans</name>
    <dbReference type="NCBI Taxonomy" id="441119"/>
    <lineage>
        <taxon>Bacteria</taxon>
        <taxon>Pseudomonadati</taxon>
        <taxon>Pseudomonadota</taxon>
        <taxon>Alphaproteobacteria</taxon>
        <taxon>Rhodobacterales</taxon>
        <taxon>Roseobacteraceae</taxon>
        <taxon>Tranquillimonas</taxon>
    </lineage>
</organism>
<evidence type="ECO:0008006" key="4">
    <source>
        <dbReference type="Google" id="ProtNLM"/>
    </source>
</evidence>